<evidence type="ECO:0000313" key="2">
    <source>
        <dbReference type="EMBL" id="GAA4389080.1"/>
    </source>
</evidence>
<dbReference type="RefSeq" id="WP_159901341.1">
    <property type="nucleotide sequence ID" value="NZ_BAABFX010000010.1"/>
</dbReference>
<evidence type="ECO:0000313" key="3">
    <source>
        <dbReference type="Proteomes" id="UP001500390"/>
    </source>
</evidence>
<gene>
    <name evidence="2" type="ORF">GCM10023153_04940</name>
</gene>
<evidence type="ECO:0008006" key="4">
    <source>
        <dbReference type="Google" id="ProtNLM"/>
    </source>
</evidence>
<sequence>MSFGVGRSDDAHDVARLEAASQDPSVVARWVAGVFTPANVVLAVMAYVAVRHSDSVVEAALWWAVTLLLVVALPYAILFRAMRGGRVDDRQVVRRSQRPWLYVMALACVAAALALLVLAGAPLQVVALVVAMGAGLAAMLLATLVAKASMHLAVAAGAVAVVVVEQPLVGAVLSLVLVPIAWARHRDGRHSVGQLVAGALIGGVTAFVVYALLT</sequence>
<comment type="caution">
    <text evidence="2">The sequence shown here is derived from an EMBL/GenBank/DDBJ whole genome shotgun (WGS) entry which is preliminary data.</text>
</comment>
<feature type="transmembrane region" description="Helical" evidence="1">
    <location>
        <begin position="194"/>
        <end position="213"/>
    </location>
</feature>
<feature type="transmembrane region" description="Helical" evidence="1">
    <location>
        <begin position="60"/>
        <end position="79"/>
    </location>
</feature>
<name>A0ABP8JDK7_9MICO</name>
<dbReference type="EMBL" id="BAABFX010000010">
    <property type="protein sequence ID" value="GAA4389080.1"/>
    <property type="molecule type" value="Genomic_DNA"/>
</dbReference>
<organism evidence="2 3">
    <name type="scientific">Ornithinibacter aureus</name>
    <dbReference type="NCBI Taxonomy" id="622664"/>
    <lineage>
        <taxon>Bacteria</taxon>
        <taxon>Bacillati</taxon>
        <taxon>Actinomycetota</taxon>
        <taxon>Actinomycetes</taxon>
        <taxon>Micrococcales</taxon>
        <taxon>Intrasporangiaceae</taxon>
        <taxon>Ornithinibacter</taxon>
    </lineage>
</organism>
<feature type="transmembrane region" description="Helical" evidence="1">
    <location>
        <begin position="152"/>
        <end position="182"/>
    </location>
</feature>
<feature type="transmembrane region" description="Helical" evidence="1">
    <location>
        <begin position="26"/>
        <end position="48"/>
    </location>
</feature>
<keyword evidence="1" id="KW-0812">Transmembrane</keyword>
<keyword evidence="1" id="KW-0472">Membrane</keyword>
<dbReference type="Proteomes" id="UP001500390">
    <property type="component" value="Unassembled WGS sequence"/>
</dbReference>
<feature type="transmembrane region" description="Helical" evidence="1">
    <location>
        <begin position="125"/>
        <end position="145"/>
    </location>
</feature>
<reference evidence="3" key="1">
    <citation type="journal article" date="2019" name="Int. J. Syst. Evol. Microbiol.">
        <title>The Global Catalogue of Microorganisms (GCM) 10K type strain sequencing project: providing services to taxonomists for standard genome sequencing and annotation.</title>
        <authorList>
            <consortium name="The Broad Institute Genomics Platform"/>
            <consortium name="The Broad Institute Genome Sequencing Center for Infectious Disease"/>
            <person name="Wu L."/>
            <person name="Ma J."/>
        </authorList>
    </citation>
    <scope>NUCLEOTIDE SEQUENCE [LARGE SCALE GENOMIC DNA]</scope>
    <source>
        <strain evidence="3">JCM 17738</strain>
    </source>
</reference>
<keyword evidence="1" id="KW-1133">Transmembrane helix</keyword>
<proteinExistence type="predicted"/>
<protein>
    <recommendedName>
        <fullName evidence="4">Phosphoesterase PA-phosphatase</fullName>
    </recommendedName>
</protein>
<accession>A0ABP8JDK7</accession>
<keyword evidence="3" id="KW-1185">Reference proteome</keyword>
<evidence type="ECO:0000256" key="1">
    <source>
        <dbReference type="SAM" id="Phobius"/>
    </source>
</evidence>
<feature type="transmembrane region" description="Helical" evidence="1">
    <location>
        <begin position="100"/>
        <end position="119"/>
    </location>
</feature>